<reference evidence="4" key="1">
    <citation type="submission" date="2023-11" db="EMBL/GenBank/DDBJ databases">
        <title>The genome sequences of three competitors of mushroom-forming fungi.</title>
        <authorList>
            <person name="Beijen E."/>
            <person name="Ohm R.A."/>
        </authorList>
    </citation>
    <scope>NUCLEOTIDE SEQUENCE</scope>
    <source>
        <strain evidence="4">CBS 100526</strain>
    </source>
</reference>
<evidence type="ECO:0000313" key="4">
    <source>
        <dbReference type="EMBL" id="KAK4062129.1"/>
    </source>
</evidence>
<evidence type="ECO:0000313" key="5">
    <source>
        <dbReference type="Proteomes" id="UP001273209"/>
    </source>
</evidence>
<keyword evidence="1" id="KW-0694">RNA-binding</keyword>
<dbReference type="InterPro" id="IPR035979">
    <property type="entry name" value="RBD_domain_sf"/>
</dbReference>
<feature type="compositionally biased region" description="Low complexity" evidence="2">
    <location>
        <begin position="341"/>
        <end position="366"/>
    </location>
</feature>
<feature type="domain" description="RRM" evidence="3">
    <location>
        <begin position="401"/>
        <end position="472"/>
    </location>
</feature>
<feature type="compositionally biased region" description="Low complexity" evidence="2">
    <location>
        <begin position="156"/>
        <end position="167"/>
    </location>
</feature>
<feature type="compositionally biased region" description="Low complexity" evidence="2">
    <location>
        <begin position="296"/>
        <end position="317"/>
    </location>
</feature>
<dbReference type="RefSeq" id="XP_062751018.1">
    <property type="nucleotide sequence ID" value="XM_062894034.1"/>
</dbReference>
<dbReference type="SUPFAM" id="SSF54928">
    <property type="entry name" value="RNA-binding domain, RBD"/>
    <property type="match status" value="1"/>
</dbReference>
<dbReference type="EMBL" id="JAWRVG010000063">
    <property type="protein sequence ID" value="KAK4062129.1"/>
    <property type="molecule type" value="Genomic_DNA"/>
</dbReference>
<dbReference type="Proteomes" id="UP001273209">
    <property type="component" value="Unassembled WGS sequence"/>
</dbReference>
<accession>A0AAE1I7L1</accession>
<name>A0AAE1I7L1_9HYPO</name>
<dbReference type="Pfam" id="PF00076">
    <property type="entry name" value="RRM_1"/>
    <property type="match status" value="1"/>
</dbReference>
<dbReference type="SMART" id="SM00360">
    <property type="entry name" value="RRM"/>
    <property type="match status" value="1"/>
</dbReference>
<evidence type="ECO:0000256" key="1">
    <source>
        <dbReference type="PROSITE-ProRule" id="PRU00176"/>
    </source>
</evidence>
<comment type="caution">
    <text evidence="4">The sequence shown here is derived from an EMBL/GenBank/DDBJ whole genome shotgun (WGS) entry which is preliminary data.</text>
</comment>
<sequence length="859" mass="91202">MPEPEPEAALRATANLSPVSPSPVHTAAPLVVPALQHTVDTIDAMVAAAASLPNGTADAPVVDPSLAPSGETDDVVDDDSFSDAYGEETEDVVVEPPRQELVDNSDDYAKTFDSPIGPEEGEDQDVSSEPRESNENSSSFLSDHLTSRPSDVSHIAADPSASAPAAAQNPSLSTAQPDAGPELAVPQASDAHAAASIPFVAQPTPPGAGPARQDSENSSSLDIQQLVADLTAHPAEPSSGNPDPTADVPVASNPFPPTATSTATTIPTALPSSSSLPPRPPLPQVAPQSYASQHHPPGTNPNVPGGVGVSPTPGQPSTFPIAGAPGTSTEALGNLPPPPATAMNPSAAAASINPSPYPSNPSGYPADRAQDADYQRQWDQFMADERQYMSEAKWDRFPEGSRIFIGNLSSDKVSKRDVFDIFHRYGRLAQISLKSAYGFVQYHTVEEGHSALENLQGMEVKGRRIHLEISRLQDKSKKERNRSPERARGRDGGRRGEKYRDDNRSTRNQSPRRNEYYGRTDRADRTDRTESYARDRGYYDSGRGRGRSRSPSGYARNEKDSYRRRSPSPYNRSRHEAELDLPRRYGADVPDVQIIMQPDVNRDFGTWVEGAFKAKGLRTNVMYLHPRFPKDQVIQRQAAEGVHGVVDLDLRAQGLARIPVHSFDRSGGIHNVRFEQYVDLEPGTAAEVILRAKASGAANYGQPYGGASGYPTQYGAQAPQPPHAAAYPGMQQPGSYPPQAAPSAADLASLIGQVDNNTLQRLLSTIQAGSAGVVPGGLAHGGAKPAAPAANAPVDIQAILGSLNGGAAPQQLHGAHPQMQYGAPYGGQPPVGVAQQATGTGDAAAQVQNIMAQLARYRQ</sequence>
<dbReference type="Gene3D" id="3.30.70.330">
    <property type="match status" value="1"/>
</dbReference>
<keyword evidence="5" id="KW-1185">Reference proteome</keyword>
<dbReference type="InterPro" id="IPR012677">
    <property type="entry name" value="Nucleotide-bd_a/b_plait_sf"/>
</dbReference>
<feature type="compositionally biased region" description="Basic and acidic residues" evidence="2">
    <location>
        <begin position="573"/>
        <end position="582"/>
    </location>
</feature>
<evidence type="ECO:0000259" key="3">
    <source>
        <dbReference type="PROSITE" id="PS50102"/>
    </source>
</evidence>
<feature type="region of interest" description="Disordered" evidence="2">
    <location>
        <begin position="719"/>
        <end position="742"/>
    </location>
</feature>
<feature type="compositionally biased region" description="Basic and acidic residues" evidence="2">
    <location>
        <begin position="468"/>
        <end position="505"/>
    </location>
</feature>
<dbReference type="PROSITE" id="PS50102">
    <property type="entry name" value="RRM"/>
    <property type="match status" value="1"/>
</dbReference>
<dbReference type="InterPro" id="IPR000504">
    <property type="entry name" value="RRM_dom"/>
</dbReference>
<feature type="region of interest" description="Disordered" evidence="2">
    <location>
        <begin position="468"/>
        <end position="582"/>
    </location>
</feature>
<feature type="compositionally biased region" description="Low complexity" evidence="2">
    <location>
        <begin position="719"/>
        <end position="729"/>
    </location>
</feature>
<organism evidence="4 5">
    <name type="scientific">Trichoderma aggressivum f. europaeum</name>
    <dbReference type="NCBI Taxonomy" id="173218"/>
    <lineage>
        <taxon>Eukaryota</taxon>
        <taxon>Fungi</taxon>
        <taxon>Dikarya</taxon>
        <taxon>Ascomycota</taxon>
        <taxon>Pezizomycotina</taxon>
        <taxon>Sordariomycetes</taxon>
        <taxon>Hypocreomycetidae</taxon>
        <taxon>Hypocreales</taxon>
        <taxon>Hypocreaceae</taxon>
        <taxon>Trichoderma</taxon>
    </lineage>
</organism>
<dbReference type="PANTHER" id="PTHR23295">
    <property type="entry name" value="NUCLEAR RECEPTOR COACTIVATOR 5-RELATED"/>
    <property type="match status" value="1"/>
</dbReference>
<feature type="compositionally biased region" description="Acidic residues" evidence="2">
    <location>
        <begin position="71"/>
        <end position="93"/>
    </location>
</feature>
<dbReference type="GO" id="GO:0003723">
    <property type="term" value="F:RNA binding"/>
    <property type="evidence" value="ECO:0007669"/>
    <property type="project" value="UniProtKB-UniRule"/>
</dbReference>
<feature type="compositionally biased region" description="Low complexity" evidence="2">
    <location>
        <begin position="258"/>
        <end position="276"/>
    </location>
</feature>
<dbReference type="AlphaFoldDB" id="A0AAE1I7L1"/>
<protein>
    <recommendedName>
        <fullName evidence="3">RRM domain-containing protein</fullName>
    </recommendedName>
</protein>
<feature type="region of interest" description="Disordered" evidence="2">
    <location>
        <begin position="54"/>
        <end position="368"/>
    </location>
</feature>
<gene>
    <name evidence="4" type="ORF">Triagg1_10004</name>
</gene>
<evidence type="ECO:0000256" key="2">
    <source>
        <dbReference type="SAM" id="MobiDB-lite"/>
    </source>
</evidence>
<dbReference type="InterPro" id="IPR052600">
    <property type="entry name" value="Nuc_rcpt_coact/corep"/>
</dbReference>
<dbReference type="PANTHER" id="PTHR23295:SF6">
    <property type="entry name" value="NEOSIN, ISOFORM A"/>
    <property type="match status" value="1"/>
</dbReference>
<proteinExistence type="predicted"/>
<dbReference type="GeneID" id="87913933"/>
<feature type="region of interest" description="Disordered" evidence="2">
    <location>
        <begin position="1"/>
        <end position="25"/>
    </location>
</feature>
<feature type="compositionally biased region" description="Basic and acidic residues" evidence="2">
    <location>
        <begin position="512"/>
        <end position="538"/>
    </location>
</feature>